<gene>
    <name evidence="1" type="ORF">ASZ90_016267</name>
</gene>
<dbReference type="Pfam" id="PF02452">
    <property type="entry name" value="PemK_toxin"/>
    <property type="match status" value="1"/>
</dbReference>
<proteinExistence type="predicted"/>
<protein>
    <submittedName>
        <fullName evidence="1">Type iia topoisomerase (Dna gyrase/topo ii, topoisomerase iv), a subunit</fullName>
    </submittedName>
</protein>
<dbReference type="AlphaFoldDB" id="A0A0W8F036"/>
<keyword evidence="1" id="KW-0413">Isomerase</keyword>
<dbReference type="GO" id="GO:0003677">
    <property type="term" value="F:DNA binding"/>
    <property type="evidence" value="ECO:0007669"/>
    <property type="project" value="InterPro"/>
</dbReference>
<dbReference type="SUPFAM" id="SSF50118">
    <property type="entry name" value="Cell growth inhibitor/plasmid maintenance toxic component"/>
    <property type="match status" value="1"/>
</dbReference>
<dbReference type="Gene3D" id="2.30.30.110">
    <property type="match status" value="1"/>
</dbReference>
<dbReference type="GO" id="GO:0016853">
    <property type="term" value="F:isomerase activity"/>
    <property type="evidence" value="ECO:0007669"/>
    <property type="project" value="UniProtKB-KW"/>
</dbReference>
<dbReference type="InterPro" id="IPR011067">
    <property type="entry name" value="Plasmid_toxin/cell-grow_inhib"/>
</dbReference>
<comment type="caution">
    <text evidence="1">The sequence shown here is derived from an EMBL/GenBank/DDBJ whole genome shotgun (WGS) entry which is preliminary data.</text>
</comment>
<reference evidence="1" key="1">
    <citation type="journal article" date="2015" name="Proc. Natl. Acad. Sci. U.S.A.">
        <title>Networks of energetic and metabolic interactions define dynamics in microbial communities.</title>
        <authorList>
            <person name="Embree M."/>
            <person name="Liu J.K."/>
            <person name="Al-Bassam M.M."/>
            <person name="Zengler K."/>
        </authorList>
    </citation>
    <scope>NUCLEOTIDE SEQUENCE</scope>
</reference>
<sequence length="104" mass="10924">MGSYFRGDVLLAPLCIAPGRGQKTRPVVVLATRGRSDLVVSPVSGSPPFEGPVVPLSLTDFSEGGLALSGDSYLLTTRICTIRAADVVGKKGRLSEEAIRELLP</sequence>
<name>A0A0W8F036_9ZZZZ</name>
<dbReference type="InterPro" id="IPR003477">
    <property type="entry name" value="PemK-like"/>
</dbReference>
<dbReference type="EMBL" id="LNQE01001703">
    <property type="protein sequence ID" value="KUG14094.1"/>
    <property type="molecule type" value="Genomic_DNA"/>
</dbReference>
<evidence type="ECO:0000313" key="1">
    <source>
        <dbReference type="EMBL" id="KUG14094.1"/>
    </source>
</evidence>
<accession>A0A0W8F036</accession>
<organism evidence="1">
    <name type="scientific">hydrocarbon metagenome</name>
    <dbReference type="NCBI Taxonomy" id="938273"/>
    <lineage>
        <taxon>unclassified sequences</taxon>
        <taxon>metagenomes</taxon>
        <taxon>ecological metagenomes</taxon>
    </lineage>
</organism>